<comment type="caution">
    <text evidence="11">The sequence shown here is derived from an EMBL/GenBank/DDBJ whole genome shotgun (WGS) entry which is preliminary data.</text>
</comment>
<keyword evidence="8 9" id="KW-0472">Membrane</keyword>
<dbReference type="InterPro" id="IPR012902">
    <property type="entry name" value="N_methyl_site"/>
</dbReference>
<evidence type="ECO:0000256" key="7">
    <source>
        <dbReference type="ARBA" id="ARBA00022989"/>
    </source>
</evidence>
<keyword evidence="5 9" id="KW-0997">Cell inner membrane</keyword>
<evidence type="ECO:0000256" key="8">
    <source>
        <dbReference type="ARBA" id="ARBA00023136"/>
    </source>
</evidence>
<feature type="transmembrane region" description="Helical" evidence="9">
    <location>
        <begin position="12"/>
        <end position="30"/>
    </location>
</feature>
<evidence type="ECO:0000313" key="12">
    <source>
        <dbReference type="Proteomes" id="UP000241167"/>
    </source>
</evidence>
<evidence type="ECO:0000256" key="1">
    <source>
        <dbReference type="ARBA" id="ARBA00004377"/>
    </source>
</evidence>
<evidence type="ECO:0000256" key="5">
    <source>
        <dbReference type="ARBA" id="ARBA00022519"/>
    </source>
</evidence>
<dbReference type="InterPro" id="IPR010052">
    <property type="entry name" value="T2SS_protein-GspI"/>
</dbReference>
<evidence type="ECO:0000256" key="3">
    <source>
        <dbReference type="ARBA" id="ARBA00022475"/>
    </source>
</evidence>
<dbReference type="InterPro" id="IPR003413">
    <property type="entry name" value="T2SS_GspI_C"/>
</dbReference>
<comment type="PTM">
    <text evidence="9">Cleaved by prepilin peptidase.</text>
</comment>
<organism evidence="11 12">
    <name type="scientific">Allosphingosinicella deserti</name>
    <dbReference type="NCBI Taxonomy" id="2116704"/>
    <lineage>
        <taxon>Bacteria</taxon>
        <taxon>Pseudomonadati</taxon>
        <taxon>Pseudomonadota</taxon>
        <taxon>Alphaproteobacteria</taxon>
        <taxon>Sphingomonadales</taxon>
        <taxon>Sphingomonadaceae</taxon>
        <taxon>Allosphingosinicella</taxon>
    </lineage>
</organism>
<keyword evidence="7 9" id="KW-1133">Transmembrane helix</keyword>
<dbReference type="RefSeq" id="WP_106512924.1">
    <property type="nucleotide sequence ID" value="NZ_PXYI01000003.1"/>
</dbReference>
<comment type="similarity">
    <text evidence="2 9">Belongs to the GSP I family.</text>
</comment>
<reference evidence="11 12" key="1">
    <citation type="submission" date="2018-03" db="EMBL/GenBank/DDBJ databases">
        <title>The draft genome of Sphingosinicella sp. GL-C-18.</title>
        <authorList>
            <person name="Liu L."/>
            <person name="Li L."/>
            <person name="Liang L."/>
            <person name="Zhang X."/>
            <person name="Wang T."/>
        </authorList>
    </citation>
    <scope>NUCLEOTIDE SEQUENCE [LARGE SCALE GENOMIC DNA]</scope>
    <source>
        <strain evidence="11 12">GL-C-18</strain>
    </source>
</reference>
<dbReference type="GO" id="GO:0015628">
    <property type="term" value="P:protein secretion by the type II secretion system"/>
    <property type="evidence" value="ECO:0007669"/>
    <property type="project" value="UniProtKB-UniRule"/>
</dbReference>
<evidence type="ECO:0000256" key="9">
    <source>
        <dbReference type="RuleBase" id="RU368030"/>
    </source>
</evidence>
<proteinExistence type="inferred from homology"/>
<dbReference type="Gene3D" id="3.30.1300.30">
    <property type="entry name" value="GSPII I/J protein-like"/>
    <property type="match status" value="1"/>
</dbReference>
<dbReference type="OrthoDB" id="7189314at2"/>
<keyword evidence="3" id="KW-1003">Cell membrane</keyword>
<evidence type="ECO:0000313" key="11">
    <source>
        <dbReference type="EMBL" id="PSJ40772.1"/>
    </source>
</evidence>
<comment type="subcellular location">
    <subcellularLocation>
        <location evidence="1 9">Cell inner membrane</location>
        <topology evidence="1 9">Single-pass membrane protein</topology>
    </subcellularLocation>
</comment>
<evidence type="ECO:0000256" key="6">
    <source>
        <dbReference type="ARBA" id="ARBA00022692"/>
    </source>
</evidence>
<dbReference type="Pfam" id="PF02501">
    <property type="entry name" value="T2SSI"/>
    <property type="match status" value="1"/>
</dbReference>
<sequence length="122" mass="12989">MSRTEREAGFTLVEMLVALAVFSIAALALVRLQSVSLTGTATLQDQAVAQIVARNVAVEAVTDRRPPALGVARGISANGGRSWTWIRRTAPSPEPRILRIDVIVVGAAARPAARLTMFRKAA</sequence>
<dbReference type="EMBL" id="PXYI01000003">
    <property type="protein sequence ID" value="PSJ40772.1"/>
    <property type="molecule type" value="Genomic_DNA"/>
</dbReference>
<comment type="subunit">
    <text evidence="9">Type II secretion is composed of four main components: the outer membrane complex, the inner membrane complex, the cytoplasmic secretion ATPase and the periplasm-spanning pseudopilus.</text>
</comment>
<dbReference type="Pfam" id="PF07963">
    <property type="entry name" value="N_methyl"/>
    <property type="match status" value="1"/>
</dbReference>
<protein>
    <recommendedName>
        <fullName evidence="9">Type II secretion system protein I</fullName>
        <shortName evidence="9">T2SS minor pseudopilin I</shortName>
    </recommendedName>
</protein>
<evidence type="ECO:0000259" key="10">
    <source>
        <dbReference type="Pfam" id="PF02501"/>
    </source>
</evidence>
<dbReference type="InterPro" id="IPR045584">
    <property type="entry name" value="Pilin-like"/>
</dbReference>
<dbReference type="Proteomes" id="UP000241167">
    <property type="component" value="Unassembled WGS sequence"/>
</dbReference>
<dbReference type="GO" id="GO:0005886">
    <property type="term" value="C:plasma membrane"/>
    <property type="evidence" value="ECO:0007669"/>
    <property type="project" value="UniProtKB-SubCell"/>
</dbReference>
<dbReference type="PROSITE" id="PS00409">
    <property type="entry name" value="PROKAR_NTER_METHYL"/>
    <property type="match status" value="1"/>
</dbReference>
<name>A0A2P7QS33_9SPHN</name>
<dbReference type="NCBIfam" id="TIGR02532">
    <property type="entry name" value="IV_pilin_GFxxxE"/>
    <property type="match status" value="1"/>
</dbReference>
<comment type="function">
    <text evidence="9">Component of the type II secretion system required for the energy-dependent secretion of extracellular factors such as proteases and toxins from the periplasm.</text>
</comment>
<keyword evidence="12" id="KW-1185">Reference proteome</keyword>
<dbReference type="PANTHER" id="PTHR38779:SF2">
    <property type="entry name" value="TYPE II SECRETION SYSTEM PROTEIN I-RELATED"/>
    <property type="match status" value="1"/>
</dbReference>
<evidence type="ECO:0000256" key="2">
    <source>
        <dbReference type="ARBA" id="ARBA00008358"/>
    </source>
</evidence>
<dbReference type="GO" id="GO:0015627">
    <property type="term" value="C:type II protein secretion system complex"/>
    <property type="evidence" value="ECO:0007669"/>
    <property type="project" value="UniProtKB-UniRule"/>
</dbReference>
<gene>
    <name evidence="11" type="primary">gspI</name>
    <name evidence="11" type="ORF">C7I55_10775</name>
</gene>
<keyword evidence="6 9" id="KW-0812">Transmembrane</keyword>
<evidence type="ECO:0000256" key="4">
    <source>
        <dbReference type="ARBA" id="ARBA00022481"/>
    </source>
</evidence>
<dbReference type="SUPFAM" id="SSF54523">
    <property type="entry name" value="Pili subunits"/>
    <property type="match status" value="1"/>
</dbReference>
<accession>A0A2P7QS33</accession>
<feature type="domain" description="Type II secretion system protein GspI C-terminal" evidence="10">
    <location>
        <begin position="43"/>
        <end position="118"/>
    </location>
</feature>
<dbReference type="NCBIfam" id="TIGR01707">
    <property type="entry name" value="gspI"/>
    <property type="match status" value="1"/>
</dbReference>
<dbReference type="PANTHER" id="PTHR38779">
    <property type="entry name" value="TYPE II SECRETION SYSTEM PROTEIN I-RELATED"/>
    <property type="match status" value="1"/>
</dbReference>
<keyword evidence="4 9" id="KW-0488">Methylation</keyword>
<dbReference type="AlphaFoldDB" id="A0A2P7QS33"/>